<comment type="subcellular location">
    <subcellularLocation>
        <location evidence="1 7">Cell membrane</location>
        <topology evidence="1 7">Multi-pass membrane protein</topology>
    </subcellularLocation>
</comment>
<dbReference type="AlphaFoldDB" id="A0AAV6STI2"/>
<accession>A0AAV6STI2</accession>
<dbReference type="PANTHER" id="PTHR13084">
    <property type="entry name" value="T-CELL LYMPHOMA BREAKPOINT-ASSOCIATED TARGET 1-RELATED"/>
    <property type="match status" value="1"/>
</dbReference>
<dbReference type="GO" id="GO:0002028">
    <property type="term" value="P:regulation of sodium ion transport"/>
    <property type="evidence" value="ECO:0007669"/>
    <property type="project" value="UniProtKB-UniRule"/>
</dbReference>
<dbReference type="EMBL" id="JAGKHQ010000003">
    <property type="protein sequence ID" value="KAG7520265.1"/>
    <property type="molecule type" value="Genomic_DNA"/>
</dbReference>
<evidence type="ECO:0000256" key="6">
    <source>
        <dbReference type="ARBA" id="ARBA00023136"/>
    </source>
</evidence>
<dbReference type="Proteomes" id="UP000693946">
    <property type="component" value="Linkage Group LG11"/>
</dbReference>
<dbReference type="GO" id="GO:0005886">
    <property type="term" value="C:plasma membrane"/>
    <property type="evidence" value="ECO:0007669"/>
    <property type="project" value="UniProtKB-SubCell"/>
</dbReference>
<evidence type="ECO:0000256" key="5">
    <source>
        <dbReference type="ARBA" id="ARBA00022989"/>
    </source>
</evidence>
<feature type="transmembrane region" description="Helical" evidence="7">
    <location>
        <begin position="66"/>
        <end position="90"/>
    </location>
</feature>
<evidence type="ECO:0000313" key="8">
    <source>
        <dbReference type="EMBL" id="KAG7520265.1"/>
    </source>
</evidence>
<comment type="caution">
    <text evidence="8">The sequence shown here is derived from an EMBL/GenBank/DDBJ whole genome shotgun (WGS) entry which is preliminary data.</text>
</comment>
<feature type="transmembrane region" description="Helical" evidence="7">
    <location>
        <begin position="38"/>
        <end position="59"/>
    </location>
</feature>
<gene>
    <name evidence="8" type="ORF">JOB18_026096</name>
</gene>
<evidence type="ECO:0000256" key="1">
    <source>
        <dbReference type="ARBA" id="ARBA00004651"/>
    </source>
</evidence>
<dbReference type="PANTHER" id="PTHR13084:SF7">
    <property type="entry name" value="SODIUM_POTASSIUM-TRANSPORTING ATPASE SUBUNIT BETA-1-INTERACTING PROTEIN"/>
    <property type="match status" value="1"/>
</dbReference>
<comment type="caution">
    <text evidence="7">Lacks conserved residue(s) required for the propagation of feature annotation.</text>
</comment>
<protein>
    <recommendedName>
        <fullName evidence="7">Sodium/potassium-transporting ATPase subunit beta-1-interacting protein</fullName>
        <shortName evidence="7">Na(+)/K(+)-transporting ATPase subunit beta-1-interacting protein</shortName>
    </recommendedName>
</protein>
<keyword evidence="9" id="KW-1185">Reference proteome</keyword>
<sequence length="101" mass="11962">MNEWMDGADAVVKRIHHFRAEEITALERQAFDFLGYQWAPIMINFVHIIMVILGLFGVIQYRSRYVIMYLLWTLMWVGWNVFVSCLYLDLGGLSKVRLMVM</sequence>
<name>A0AAV6STI2_SOLSE</name>
<evidence type="ECO:0000256" key="2">
    <source>
        <dbReference type="ARBA" id="ARBA00006364"/>
    </source>
</evidence>
<evidence type="ECO:0000256" key="7">
    <source>
        <dbReference type="RuleBase" id="RU368041"/>
    </source>
</evidence>
<keyword evidence="5 7" id="KW-1133">Transmembrane helix</keyword>
<dbReference type="InterPro" id="IPR008516">
    <property type="entry name" value="Na/K-Atpase_Interacting"/>
</dbReference>
<proteinExistence type="inferred from homology"/>
<keyword evidence="3 7" id="KW-1003">Cell membrane</keyword>
<keyword evidence="6 7" id="KW-0472">Membrane</keyword>
<evidence type="ECO:0000256" key="4">
    <source>
        <dbReference type="ARBA" id="ARBA00022692"/>
    </source>
</evidence>
<dbReference type="Pfam" id="PF05640">
    <property type="entry name" value="NKAIN"/>
    <property type="match status" value="1"/>
</dbReference>
<comment type="similarity">
    <text evidence="2 7">Belongs to the NKAIN family.</text>
</comment>
<evidence type="ECO:0000313" key="9">
    <source>
        <dbReference type="Proteomes" id="UP000693946"/>
    </source>
</evidence>
<evidence type="ECO:0000256" key="3">
    <source>
        <dbReference type="ARBA" id="ARBA00022475"/>
    </source>
</evidence>
<keyword evidence="4 7" id="KW-0812">Transmembrane</keyword>
<reference evidence="8 9" key="1">
    <citation type="journal article" date="2021" name="Sci. Rep.">
        <title>Chromosome anchoring in Senegalese sole (Solea senegalensis) reveals sex-associated markers and genome rearrangements in flatfish.</title>
        <authorList>
            <person name="Guerrero-Cozar I."/>
            <person name="Gomez-Garrido J."/>
            <person name="Berbel C."/>
            <person name="Martinez-Blanch J.F."/>
            <person name="Alioto T."/>
            <person name="Claros M.G."/>
            <person name="Gagnaire P.A."/>
            <person name="Manchado M."/>
        </authorList>
    </citation>
    <scope>NUCLEOTIDE SEQUENCE [LARGE SCALE GENOMIC DNA]</scope>
    <source>
        <strain evidence="8">Sse05_10M</strain>
    </source>
</reference>
<organism evidence="8 9">
    <name type="scientific">Solea senegalensis</name>
    <name type="common">Senegalese sole</name>
    <dbReference type="NCBI Taxonomy" id="28829"/>
    <lineage>
        <taxon>Eukaryota</taxon>
        <taxon>Metazoa</taxon>
        <taxon>Chordata</taxon>
        <taxon>Craniata</taxon>
        <taxon>Vertebrata</taxon>
        <taxon>Euteleostomi</taxon>
        <taxon>Actinopterygii</taxon>
        <taxon>Neopterygii</taxon>
        <taxon>Teleostei</taxon>
        <taxon>Neoteleostei</taxon>
        <taxon>Acanthomorphata</taxon>
        <taxon>Carangaria</taxon>
        <taxon>Pleuronectiformes</taxon>
        <taxon>Pleuronectoidei</taxon>
        <taxon>Soleidae</taxon>
        <taxon>Solea</taxon>
    </lineage>
</organism>